<evidence type="ECO:0000313" key="1">
    <source>
        <dbReference type="EMBL" id="JAE37812.1"/>
    </source>
</evidence>
<sequence length="32" mass="3596">MNPPRRGSAAKPETINKLLPRTGTLLFFLLGW</sequence>
<reference evidence="1" key="1">
    <citation type="submission" date="2014-09" db="EMBL/GenBank/DDBJ databases">
        <authorList>
            <person name="Magalhaes I.L.F."/>
            <person name="Oliveira U."/>
            <person name="Santos F.R."/>
            <person name="Vidigal T.H.D.A."/>
            <person name="Brescovit A.D."/>
            <person name="Santos A.J."/>
        </authorList>
    </citation>
    <scope>NUCLEOTIDE SEQUENCE</scope>
    <source>
        <tissue evidence="1">Shoot tissue taken approximately 20 cm above the soil surface</tissue>
    </source>
</reference>
<name>A0A0A9HM45_ARUDO</name>
<proteinExistence type="predicted"/>
<organism evidence="1">
    <name type="scientific">Arundo donax</name>
    <name type="common">Giant reed</name>
    <name type="synonym">Donax arundinaceus</name>
    <dbReference type="NCBI Taxonomy" id="35708"/>
    <lineage>
        <taxon>Eukaryota</taxon>
        <taxon>Viridiplantae</taxon>
        <taxon>Streptophyta</taxon>
        <taxon>Embryophyta</taxon>
        <taxon>Tracheophyta</taxon>
        <taxon>Spermatophyta</taxon>
        <taxon>Magnoliopsida</taxon>
        <taxon>Liliopsida</taxon>
        <taxon>Poales</taxon>
        <taxon>Poaceae</taxon>
        <taxon>PACMAD clade</taxon>
        <taxon>Arundinoideae</taxon>
        <taxon>Arundineae</taxon>
        <taxon>Arundo</taxon>
    </lineage>
</organism>
<dbReference type="EMBL" id="GBRH01160084">
    <property type="protein sequence ID" value="JAE37812.1"/>
    <property type="molecule type" value="Transcribed_RNA"/>
</dbReference>
<protein>
    <submittedName>
        <fullName evidence="1">Uncharacterized protein</fullName>
    </submittedName>
</protein>
<reference evidence="1" key="2">
    <citation type="journal article" date="2015" name="Data Brief">
        <title>Shoot transcriptome of the giant reed, Arundo donax.</title>
        <authorList>
            <person name="Barrero R.A."/>
            <person name="Guerrero F.D."/>
            <person name="Moolhuijzen P."/>
            <person name="Goolsby J.A."/>
            <person name="Tidwell J."/>
            <person name="Bellgard S.E."/>
            <person name="Bellgard M.I."/>
        </authorList>
    </citation>
    <scope>NUCLEOTIDE SEQUENCE</scope>
    <source>
        <tissue evidence="1">Shoot tissue taken approximately 20 cm above the soil surface</tissue>
    </source>
</reference>
<accession>A0A0A9HM45</accession>
<dbReference type="AlphaFoldDB" id="A0A0A9HM45"/>